<dbReference type="AlphaFoldDB" id="A0A840PZA7"/>
<protein>
    <submittedName>
        <fullName evidence="2">Uncharacterized protein</fullName>
    </submittedName>
</protein>
<gene>
    <name evidence="2" type="ORF">BJ970_000858</name>
</gene>
<dbReference type="RefSeq" id="WP_184723963.1">
    <property type="nucleotide sequence ID" value="NZ_JACHIW010000001.1"/>
</dbReference>
<reference evidence="2 3" key="1">
    <citation type="submission" date="2020-08" db="EMBL/GenBank/DDBJ databases">
        <title>Sequencing the genomes of 1000 actinobacteria strains.</title>
        <authorList>
            <person name="Klenk H.-P."/>
        </authorList>
    </citation>
    <scope>NUCLEOTIDE SEQUENCE [LARGE SCALE GENOMIC DNA]</scope>
    <source>
        <strain evidence="2 3">DSM 45584</strain>
    </source>
</reference>
<sequence>MDDLSSETRERLNRLEHKAPGDQIKKGAADLRLLAEAHAQCSNDDAMLVTHEMIISYEPFSPDPYFLDVPAAAPNILHGRDEWEIDLSQWDKDIEAPEHEGSTATGQHVLTCARSQPPAVTEIVDLLNRSSQPGQLALGQNPYRTDTARHDVHCD</sequence>
<feature type="region of interest" description="Disordered" evidence="1">
    <location>
        <begin position="133"/>
        <end position="155"/>
    </location>
</feature>
<accession>A0A840PZA7</accession>
<evidence type="ECO:0000313" key="3">
    <source>
        <dbReference type="Proteomes" id="UP000584374"/>
    </source>
</evidence>
<feature type="compositionally biased region" description="Basic and acidic residues" evidence="1">
    <location>
        <begin position="146"/>
        <end position="155"/>
    </location>
</feature>
<dbReference type="Proteomes" id="UP000584374">
    <property type="component" value="Unassembled WGS sequence"/>
</dbReference>
<feature type="region of interest" description="Disordered" evidence="1">
    <location>
        <begin position="1"/>
        <end position="21"/>
    </location>
</feature>
<name>A0A840PZA7_9PSEU</name>
<dbReference type="EMBL" id="JACHIW010000001">
    <property type="protein sequence ID" value="MBB5153324.1"/>
    <property type="molecule type" value="Genomic_DNA"/>
</dbReference>
<evidence type="ECO:0000313" key="2">
    <source>
        <dbReference type="EMBL" id="MBB5153324.1"/>
    </source>
</evidence>
<evidence type="ECO:0000256" key="1">
    <source>
        <dbReference type="SAM" id="MobiDB-lite"/>
    </source>
</evidence>
<organism evidence="2 3">
    <name type="scientific">Saccharopolyspora phatthalungensis</name>
    <dbReference type="NCBI Taxonomy" id="664693"/>
    <lineage>
        <taxon>Bacteria</taxon>
        <taxon>Bacillati</taxon>
        <taxon>Actinomycetota</taxon>
        <taxon>Actinomycetes</taxon>
        <taxon>Pseudonocardiales</taxon>
        <taxon>Pseudonocardiaceae</taxon>
        <taxon>Saccharopolyspora</taxon>
    </lineage>
</organism>
<comment type="caution">
    <text evidence="2">The sequence shown here is derived from an EMBL/GenBank/DDBJ whole genome shotgun (WGS) entry which is preliminary data.</text>
</comment>
<proteinExistence type="predicted"/>
<keyword evidence="3" id="KW-1185">Reference proteome</keyword>